<evidence type="ECO:0000313" key="4">
    <source>
        <dbReference type="EMBL" id="CCE80668.1"/>
    </source>
</evidence>
<protein>
    <submittedName>
        <fullName evidence="3">Piso0_002995 protein</fullName>
    </submittedName>
</protein>
<dbReference type="InterPro" id="IPR053060">
    <property type="entry name" value="Cytokinesis_Signaling_Reg"/>
</dbReference>
<gene>
    <name evidence="3" type="primary">Piso0_002995</name>
    <name evidence="3" type="ORF">GNLVRS01_PISO0G02580g</name>
    <name evidence="4" type="ORF">GNLVRS01_PISO0H02581g</name>
</gene>
<evidence type="ECO:0000313" key="3">
    <source>
        <dbReference type="EMBL" id="CCE79903.1"/>
    </source>
</evidence>
<dbReference type="GO" id="GO:0000917">
    <property type="term" value="P:division septum assembly"/>
    <property type="evidence" value="ECO:0007669"/>
    <property type="project" value="TreeGrafter"/>
</dbReference>
<dbReference type="PANTHER" id="PTHR36419:SF1">
    <property type="entry name" value="RHO1 GEF LOCALIZING PROTEIN 1"/>
    <property type="match status" value="1"/>
</dbReference>
<dbReference type="EMBL" id="FO082053">
    <property type="protein sequence ID" value="CCE79903.1"/>
    <property type="molecule type" value="Genomic_DNA"/>
</dbReference>
<evidence type="ECO:0000259" key="2">
    <source>
        <dbReference type="SMART" id="SM01017"/>
    </source>
</evidence>
<dbReference type="GO" id="GO:0000935">
    <property type="term" value="C:division septum"/>
    <property type="evidence" value="ECO:0007669"/>
    <property type="project" value="TreeGrafter"/>
</dbReference>
<dbReference type="AlphaFoldDB" id="G8YK23"/>
<sequence length="445" mass="49655">MAPSKVVSPVSANIRQTGVNIVHGCPGVSRSVPRVEAVIELRPSNGTPFYLRSVGIEIKTVQKVTISSAIGGSEFLGEQKVYENPSVFRPPVGEFAERVLGLDLPVIIPLPRDITPSGQSSNWSATTSHYLVLRVSCGDSYNNEMSFMESFAFPVILFDTLPIYRQFNESVSETRISDDNHVEIDLSMPVSSVGPSDDVIALVRIRTNPLSNSNKKNLKLKFLTLQIKEIIEFHEGGLPTRKEKKLHSESKSFSSKDGSLNSSGISHEFRCKFPHENDFLKTFTNKKTLGYGDDTNDRHYVSSAFVGEKIEKVHEGVPLTHIQGFTTRGKLYSISYEIIIKAKLSSAKDIVLTTPITVCPFDRDASEYLLPWIMNECERAKTMFGKHTINALLQSKYSDYDLILGRYVPPPSIFRYNKTDWTRLGFNADSFGPNKSGKPLVSFID</sequence>
<dbReference type="STRING" id="559304.G8YK23"/>
<dbReference type="FunCoup" id="G8YK23">
    <property type="interactions" value="100"/>
</dbReference>
<dbReference type="SMART" id="SM01017">
    <property type="entry name" value="Arrestin_C"/>
    <property type="match status" value="1"/>
</dbReference>
<evidence type="ECO:0000313" key="5">
    <source>
        <dbReference type="Proteomes" id="UP000005222"/>
    </source>
</evidence>
<dbReference type="HOGENOM" id="CLU_598506_0_0_1"/>
<feature type="compositionally biased region" description="Low complexity" evidence="1">
    <location>
        <begin position="251"/>
        <end position="262"/>
    </location>
</feature>
<evidence type="ECO:0000256" key="1">
    <source>
        <dbReference type="SAM" id="MobiDB-lite"/>
    </source>
</evidence>
<dbReference type="PANTHER" id="PTHR36419">
    <property type="entry name" value="ARRESTIN FAMILY PROTEIN 1"/>
    <property type="match status" value="1"/>
</dbReference>
<dbReference type="Proteomes" id="UP000005222">
    <property type="component" value="Chromosome H"/>
</dbReference>
<proteinExistence type="predicted"/>
<dbReference type="EMBL" id="FO082052">
    <property type="protein sequence ID" value="CCE80668.1"/>
    <property type="molecule type" value="Genomic_DNA"/>
</dbReference>
<feature type="region of interest" description="Disordered" evidence="1">
    <location>
        <begin position="242"/>
        <end position="262"/>
    </location>
</feature>
<reference evidence="3" key="1">
    <citation type="submission" date="2011-10" db="EMBL/GenBank/DDBJ databases">
        <authorList>
            <person name="Genoscope - CEA"/>
        </authorList>
    </citation>
    <scope>NUCLEOTIDE SEQUENCE</scope>
</reference>
<name>G8YK23_PICSO</name>
<dbReference type="InterPro" id="IPR011022">
    <property type="entry name" value="Arrestin_C-like"/>
</dbReference>
<feature type="domain" description="Arrestin C-terminal-like" evidence="2">
    <location>
        <begin position="178"/>
        <end position="361"/>
    </location>
</feature>
<organism evidence="3 5">
    <name type="scientific">Pichia sorbitophila (strain ATCC MYA-4447 / BCRC 22081 / CBS 7064 / NBRC 10061 / NRRL Y-12695)</name>
    <name type="common">Hybrid yeast</name>
    <dbReference type="NCBI Taxonomy" id="559304"/>
    <lineage>
        <taxon>Eukaryota</taxon>
        <taxon>Fungi</taxon>
        <taxon>Dikarya</taxon>
        <taxon>Ascomycota</taxon>
        <taxon>Saccharomycotina</taxon>
        <taxon>Pichiomycetes</taxon>
        <taxon>Debaryomycetaceae</taxon>
        <taxon>Millerozyma</taxon>
    </lineage>
</organism>
<reference evidence="5" key="2">
    <citation type="journal article" date="2012" name="G3 (Bethesda)">
        <title>Pichia sorbitophila, an interspecies yeast hybrid reveals early steps of genome resolution following polyploidization.</title>
        <authorList>
            <person name="Leh Louis V."/>
            <person name="Despons L."/>
            <person name="Friedrich A."/>
            <person name="Martin T."/>
            <person name="Durrens P."/>
            <person name="Casaregola S."/>
            <person name="Neuveglise C."/>
            <person name="Fairhead C."/>
            <person name="Marck C."/>
            <person name="Cruz J.A."/>
            <person name="Straub M.L."/>
            <person name="Kugler V."/>
            <person name="Sacerdot C."/>
            <person name="Uzunov Z."/>
            <person name="Thierry A."/>
            <person name="Weiss S."/>
            <person name="Bleykasten C."/>
            <person name="De Montigny J."/>
            <person name="Jacques N."/>
            <person name="Jung P."/>
            <person name="Lemaire M."/>
            <person name="Mallet S."/>
            <person name="Morel G."/>
            <person name="Richard G.F."/>
            <person name="Sarkar A."/>
            <person name="Savel G."/>
            <person name="Schacherer J."/>
            <person name="Seret M.L."/>
            <person name="Talla E."/>
            <person name="Samson G."/>
            <person name="Jubin C."/>
            <person name="Poulain J."/>
            <person name="Vacherie B."/>
            <person name="Barbe V."/>
            <person name="Pelletier E."/>
            <person name="Sherman D.J."/>
            <person name="Westhof E."/>
            <person name="Weissenbach J."/>
            <person name="Baret P.V."/>
            <person name="Wincker P."/>
            <person name="Gaillardin C."/>
            <person name="Dujon B."/>
            <person name="Souciet J.L."/>
        </authorList>
    </citation>
    <scope>NUCLEOTIDE SEQUENCE [LARGE SCALE GENOMIC DNA]</scope>
    <source>
        <strain evidence="5">ATCC MYA-4447 / BCRC 22081 / CBS 7064 / NBRC 10061 / NRRL Y-12695</strain>
    </source>
</reference>
<dbReference type="eggNOG" id="ENOG502QSRB">
    <property type="taxonomic scope" value="Eukaryota"/>
</dbReference>
<dbReference type="Proteomes" id="UP000005222">
    <property type="component" value="Chromosome G"/>
</dbReference>
<accession>G8YK23</accession>
<keyword evidence="5" id="KW-1185">Reference proteome</keyword>
<dbReference type="OrthoDB" id="4001642at2759"/>
<dbReference type="InParanoid" id="G8YK23"/>